<dbReference type="PANTHER" id="PTHR36864">
    <property type="entry name" value="CANCER-ASSOCIATED GENE 1 PROTEIN"/>
    <property type="match status" value="1"/>
</dbReference>
<feature type="region of interest" description="Disordered" evidence="1">
    <location>
        <begin position="496"/>
        <end position="568"/>
    </location>
</feature>
<evidence type="ECO:0000256" key="1">
    <source>
        <dbReference type="SAM" id="MobiDB-lite"/>
    </source>
</evidence>
<dbReference type="OrthoDB" id="9666374at2759"/>
<dbReference type="InParanoid" id="A0A1S3WC87"/>
<evidence type="ECO:0000313" key="4">
    <source>
        <dbReference type="RefSeq" id="XP_016043719.2"/>
    </source>
</evidence>
<dbReference type="AlphaFoldDB" id="A0A1S3WC87"/>
<dbReference type="Proteomes" id="UP001652624">
    <property type="component" value="Chromosome 4"/>
</dbReference>
<feature type="domain" description="Cancer-associated gene protein 1 N-terminal" evidence="2">
    <location>
        <begin position="43"/>
        <end position="180"/>
    </location>
</feature>
<reference evidence="4" key="1">
    <citation type="submission" date="2025-08" db="UniProtKB">
        <authorList>
            <consortium name="RefSeq"/>
        </authorList>
    </citation>
    <scope>IDENTIFICATION</scope>
</reference>
<dbReference type="RefSeq" id="XP_016043719.2">
    <property type="nucleotide sequence ID" value="XM_016188233.2"/>
</dbReference>
<evidence type="ECO:0000313" key="3">
    <source>
        <dbReference type="Proteomes" id="UP001652624"/>
    </source>
</evidence>
<protein>
    <submittedName>
        <fullName evidence="4">Cancer-associated gene 1 protein</fullName>
    </submittedName>
</protein>
<keyword evidence="3" id="KW-1185">Reference proteome</keyword>
<sequence>MSEAESANVCSLSGDLTHSYSPFSMETNSTGSDLPQVCVAYVDLGNRSQNALTQPNVNNISSFGRFEPTCTFQQPEAFCHEMIFQNLTEGTPCTEMPKLQSHAYDYAKDSNVEEESSKEDYVMETSSSMNNLDDECVRQLPYSPPHCREGTLKFTELSLDQSPAGASAFNLPQNFLYKESNATFSQERQNLGEPPETFLSHQEEAMEDPRTLSSWSPAGASWNVEAYQEGVKTPDIEESSENCQPLEEDMALNEVLRKLKYTNKKQEVQIQSLQCSNTYLEKKVKELQMKTAKQQMLLDIINQLKENVEELIEDKYRVMLEKNDTDKALQNLHEVLTNTQKHLQESRNERETLLLELKKIKASYVHLQERYVTEIQQKNETIDQCLEKERTLNKKEEEMERLQQLKEELEKVTTCTLDLLRKEKESRVQELLSLKEEFQKQERNSLKEKQELKSRLEKVVAQVRSFQCLSEHEKAKNVRLQEQINQVQDENARLQEQVARSEVQTPGCQSEIAQLRRHPEGGVESGSTKDAATPPSDLLLNGSPGIEDSQSPPDAKTTQLTSKENPLPLMDSINSDAEHFNSKEEVSDVMQQKLKSFHLKKKTLDMEVTNLDSSESKNIRDVPILLGDKLNEYHYLNEELDFLVSSYEEIIECADQRLEISHSHIVHLEERNKHLEDLIRRPRERDRKLRPRGLTNHPKPMTLTPATQTPSPPRGLSPLDTFLPCAHSAPGVLFHYILYQIF</sequence>
<dbReference type="InterPro" id="IPR029381">
    <property type="entry name" value="CAGE1_N"/>
</dbReference>
<feature type="domain" description="Cancer-associated gene protein 1 N-terminal" evidence="2">
    <location>
        <begin position="181"/>
        <end position="464"/>
    </location>
</feature>
<feature type="compositionally biased region" description="Polar residues" evidence="1">
    <location>
        <begin position="548"/>
        <end position="564"/>
    </location>
</feature>
<dbReference type="Pfam" id="PF15066">
    <property type="entry name" value="CAGE1"/>
    <property type="match status" value="3"/>
</dbReference>
<evidence type="ECO:0000259" key="2">
    <source>
        <dbReference type="Pfam" id="PF15066"/>
    </source>
</evidence>
<accession>A0A1S3WC87</accession>
<dbReference type="GeneID" id="103113736"/>
<dbReference type="InterPro" id="IPR052686">
    <property type="entry name" value="CAGE1_homolog"/>
</dbReference>
<feature type="compositionally biased region" description="Polar residues" evidence="1">
    <location>
        <begin position="502"/>
        <end position="512"/>
    </location>
</feature>
<feature type="domain" description="Cancer-associated gene protein 1 N-terminal" evidence="2">
    <location>
        <begin position="1"/>
        <end position="37"/>
    </location>
</feature>
<dbReference type="CTD" id="285782"/>
<organism evidence="3 4">
    <name type="scientific">Erinaceus europaeus</name>
    <name type="common">Western European hedgehog</name>
    <dbReference type="NCBI Taxonomy" id="9365"/>
    <lineage>
        <taxon>Eukaryota</taxon>
        <taxon>Metazoa</taxon>
        <taxon>Chordata</taxon>
        <taxon>Craniata</taxon>
        <taxon>Vertebrata</taxon>
        <taxon>Euteleostomi</taxon>
        <taxon>Mammalia</taxon>
        <taxon>Eutheria</taxon>
        <taxon>Laurasiatheria</taxon>
        <taxon>Eulipotyphla</taxon>
        <taxon>Erinaceidae</taxon>
        <taxon>Erinaceinae</taxon>
        <taxon>Erinaceus</taxon>
    </lineage>
</organism>
<dbReference type="PANTHER" id="PTHR36864:SF1">
    <property type="entry name" value="CANCER-ASSOCIATED GENE 1 PROTEIN"/>
    <property type="match status" value="1"/>
</dbReference>
<proteinExistence type="predicted"/>
<name>A0A1S3WC87_ERIEU</name>
<feature type="region of interest" description="Disordered" evidence="1">
    <location>
        <begin position="680"/>
        <end position="716"/>
    </location>
</feature>
<dbReference type="STRING" id="9365.ENSEEUP00000002249"/>
<gene>
    <name evidence="4" type="primary">CAGE1</name>
</gene>